<evidence type="ECO:0000256" key="2">
    <source>
        <dbReference type="SAM" id="SignalP"/>
    </source>
</evidence>
<evidence type="ECO:0008006" key="4">
    <source>
        <dbReference type="Google" id="ProtNLM"/>
    </source>
</evidence>
<dbReference type="InterPro" id="IPR000801">
    <property type="entry name" value="Esterase-like"/>
</dbReference>
<evidence type="ECO:0000256" key="1">
    <source>
        <dbReference type="ARBA" id="ARBA00022729"/>
    </source>
</evidence>
<comment type="caution">
    <text evidence="3">The sequence shown here is derived from an EMBL/GenBank/DDBJ whole genome shotgun (WGS) entry which is preliminary data.</text>
</comment>
<dbReference type="AlphaFoldDB" id="A0A7C2NWN0"/>
<reference evidence="3" key="1">
    <citation type="journal article" date="2020" name="mSystems">
        <title>Genome- and Community-Level Interaction Insights into Carbon Utilization and Element Cycling Functions of Hydrothermarchaeota in Hydrothermal Sediment.</title>
        <authorList>
            <person name="Zhou Z."/>
            <person name="Liu Y."/>
            <person name="Xu W."/>
            <person name="Pan J."/>
            <person name="Luo Z.H."/>
            <person name="Li M."/>
        </authorList>
    </citation>
    <scope>NUCLEOTIDE SEQUENCE [LARGE SCALE GENOMIC DNA]</scope>
    <source>
        <strain evidence="3">SpSt-339</strain>
    </source>
</reference>
<keyword evidence="1 2" id="KW-0732">Signal</keyword>
<dbReference type="InterPro" id="IPR029058">
    <property type="entry name" value="AB_hydrolase_fold"/>
</dbReference>
<dbReference type="PANTHER" id="PTHR43037">
    <property type="entry name" value="UNNAMED PRODUCT-RELATED"/>
    <property type="match status" value="1"/>
</dbReference>
<dbReference type="EMBL" id="DSOK01000200">
    <property type="protein sequence ID" value="HEN15190.1"/>
    <property type="molecule type" value="Genomic_DNA"/>
</dbReference>
<feature type="signal peptide" evidence="2">
    <location>
        <begin position="1"/>
        <end position="19"/>
    </location>
</feature>
<feature type="chain" id="PRO_5027921183" description="Phospholipase" evidence="2">
    <location>
        <begin position="20"/>
        <end position="251"/>
    </location>
</feature>
<evidence type="ECO:0000313" key="3">
    <source>
        <dbReference type="EMBL" id="HEN15190.1"/>
    </source>
</evidence>
<dbReference type="Gene3D" id="3.40.50.1820">
    <property type="entry name" value="alpha/beta hydrolase"/>
    <property type="match status" value="1"/>
</dbReference>
<accession>A0A7C2NWN0</accession>
<sequence length="251" mass="28106">MSRLFALIVTCSLAVPVHAAEPAAGVQVPQELKSTYAPSVTTRYLFFLPVDYGKTDQKWPLLVCLHGSGESGDDLEKVKSHGPPKLVETRPGDFPFVIVSPQVRDDEVPAIDRWQPRFIAELVEHVASHYAVDRDRIYLTGLSMGGFGTIRTLAQYPDLFAAGAPICGGGWDYYARQLKEVPLWFFHGDNDRAVPVELSTVLVKAIRREGGRPRLTVYENVDHDSWTATYDNPELYRWLLSHKLSDRAAKP</sequence>
<dbReference type="Pfam" id="PF00756">
    <property type="entry name" value="Esterase"/>
    <property type="match status" value="1"/>
</dbReference>
<dbReference type="SUPFAM" id="SSF53474">
    <property type="entry name" value="alpha/beta-Hydrolases"/>
    <property type="match status" value="1"/>
</dbReference>
<gene>
    <name evidence="3" type="ORF">ENQ76_06960</name>
</gene>
<protein>
    <recommendedName>
        <fullName evidence="4">Phospholipase</fullName>
    </recommendedName>
</protein>
<organism evidence="3">
    <name type="scientific">Schlesneria paludicola</name>
    <dbReference type="NCBI Taxonomy" id="360056"/>
    <lineage>
        <taxon>Bacteria</taxon>
        <taxon>Pseudomonadati</taxon>
        <taxon>Planctomycetota</taxon>
        <taxon>Planctomycetia</taxon>
        <taxon>Planctomycetales</taxon>
        <taxon>Planctomycetaceae</taxon>
        <taxon>Schlesneria</taxon>
    </lineage>
</organism>
<proteinExistence type="predicted"/>
<dbReference type="InterPro" id="IPR050955">
    <property type="entry name" value="Plant_Biomass_Hydrol_Est"/>
</dbReference>
<dbReference type="PANTHER" id="PTHR43037:SF1">
    <property type="entry name" value="BLL1128 PROTEIN"/>
    <property type="match status" value="1"/>
</dbReference>
<name>A0A7C2NWN0_9PLAN</name>